<dbReference type="Gene3D" id="3.40.50.10400">
    <property type="entry name" value="Hypothetical protein PA1492"/>
    <property type="match status" value="1"/>
</dbReference>
<organism evidence="1 2">
    <name type="scientific">Megasphaera elsdenii</name>
    <dbReference type="NCBI Taxonomy" id="907"/>
    <lineage>
        <taxon>Bacteria</taxon>
        <taxon>Bacillati</taxon>
        <taxon>Bacillota</taxon>
        <taxon>Negativicutes</taxon>
        <taxon>Veillonellales</taxon>
        <taxon>Veillonellaceae</taxon>
        <taxon>Megasphaera</taxon>
    </lineage>
</organism>
<name>A0A848EWR1_MEGEL</name>
<dbReference type="EMBL" id="JABBJH010000024">
    <property type="protein sequence ID" value="NMK39894.1"/>
    <property type="molecule type" value="Genomic_DNA"/>
</dbReference>
<comment type="caution">
    <text evidence="1">The sequence shown here is derived from an EMBL/GenBank/DDBJ whole genome shotgun (WGS) entry which is preliminary data.</text>
</comment>
<dbReference type="InterPro" id="IPR025518">
    <property type="entry name" value="DUF4406"/>
</dbReference>
<dbReference type="Proteomes" id="UP000536773">
    <property type="component" value="Unassembled WGS sequence"/>
</dbReference>
<reference evidence="1 2" key="1">
    <citation type="submission" date="2020-04" db="EMBL/GenBank/DDBJ databases">
        <authorList>
            <person name="Hitch T.C.A."/>
            <person name="Wylensek D."/>
            <person name="Clavel T."/>
        </authorList>
    </citation>
    <scope>NUCLEOTIDE SEQUENCE [LARGE SCALE GENOMIC DNA]</scope>
    <source>
        <strain evidence="1 2">WCA-386-APC-2A</strain>
    </source>
</reference>
<evidence type="ECO:0000313" key="1">
    <source>
        <dbReference type="EMBL" id="NMK39894.1"/>
    </source>
</evidence>
<dbReference type="RefSeq" id="WP_169013965.1">
    <property type="nucleotide sequence ID" value="NZ_JABBJH010000024.1"/>
</dbReference>
<sequence>MEVMYISHPYTGNEKENRKDARRITKILASLYPDTVFLSPLDAMRPVDDANLAYSDVLMQTLELMDRCDGVIMTGDWLCSEGCQSEIASALLSRKPVYVSAKQYICFRKLKEAAGA</sequence>
<proteinExistence type="predicted"/>
<dbReference type="AlphaFoldDB" id="A0A848EWR1"/>
<dbReference type="SUPFAM" id="SSF52309">
    <property type="entry name" value="N-(deoxy)ribosyltransferase-like"/>
    <property type="match status" value="1"/>
</dbReference>
<gene>
    <name evidence="1" type="ORF">HG933_11060</name>
</gene>
<protein>
    <submittedName>
        <fullName evidence="1">DUF4406 domain-containing protein</fullName>
    </submittedName>
</protein>
<evidence type="ECO:0000313" key="2">
    <source>
        <dbReference type="Proteomes" id="UP000536773"/>
    </source>
</evidence>
<accession>A0A848EWR1</accession>
<dbReference type="Pfam" id="PF14359">
    <property type="entry name" value="DUF4406"/>
    <property type="match status" value="1"/>
</dbReference>